<dbReference type="PANTHER" id="PTHR11236">
    <property type="entry name" value="AMINOBENZOATE/ANTHRANILATE SYNTHASE"/>
    <property type="match status" value="1"/>
</dbReference>
<keyword evidence="7" id="KW-0315">Glutamine amidotransferase</keyword>
<feature type="domain" description="Glutamine amidotransferase" evidence="11">
    <location>
        <begin position="198"/>
        <end position="266"/>
    </location>
</feature>
<feature type="compositionally biased region" description="Low complexity" evidence="10">
    <location>
        <begin position="8"/>
        <end position="19"/>
    </location>
</feature>
<sequence length="973" mass="110230">MLSYLSKNNTNNNDNNDNNENSDKDILLSLRTLIIDNYDSYTFNLLQLWNSKESLNNVVVIRNDQFSWIEFKENILPYFDNIIISPGPGSPENNTDFGICKNILELDNIPILGICLGHQGIGLTFGGKVTNAKRIMHGRLSSINHDGSFNPNSLFYKIPSPFLAVRYHSLVIDNKELSSELIISAWCSEDENEKNNDLQECSLNAINNSFNIIDTCNDTSNSIKLSIKEANSTIMGLQHVVKPIYGVQFHPESICTEHGFQILRNFQSISREFLIKTRGISIPHQKLPEHIKSLSVVPKNCFKSISDNSENPTTASSSSSSSSYKIIMKILNKELWIDDSSLIFQKIVSVGKSKCGVWWLDSAKLPDPQSRFSYMGSTPTISNSFSTSYDTLSKKLIITYSNNKNNKIFSEEKLSNQTYWDWMSETMQQFNQRIIGLRVLNGINDTNDMNHMNNMNDNQRIPFDFRLGMVGYFGYEMKRESLRSYQQHHDQSSSVYKVPDAAFIFATQAIIFDHVEKRIWLAGLVRNDLKDSNRSKNNCILDIPLGYSFKDFISWINLTEKKLKKLKQSNQSNQLNQPNQLNQFKQLKQLCSIQNIIKTSSTSTNKNNKINNVNINKLNFIPDLIKDLYLGSIEKAQSYIYEGQSYEICLTTQFRASMPKQVVVGIREGIGERGGGRRVEEEVKERGEVLDIFELYQYIRTNNPAPFSALIHFPTEDLSIFSSSPEKFLQIDNKGVIEMKPIKGTIARAKGCFCLRGDGDDGDVPECDKGVQCEMNRKKDDMRRINQLIGDVKEQAENLMIVDLIRNDLSQICLPHTVKVPSLMKIESYETVHQLVTTVQGNLRNDLDCVNVIRGCFPPGSMTGAPKLRSVQLLDELEDYIPRGVYSGCLGYISLHDGTTTGEGGARRGRGTAKFNVIIRTVVIKDGKEISIGAGGAIVYLSNRESEWKEVLLKSQSVLPSVLEFMKDKRIFQ</sequence>
<dbReference type="OrthoDB" id="64220at2759"/>
<dbReference type="InterPro" id="IPR005801">
    <property type="entry name" value="ADC_synthase"/>
</dbReference>
<comment type="similarity">
    <text evidence="3">In the C-terminal section; belongs to the anthranilate synthase component I family.</text>
</comment>
<gene>
    <name evidence="14" type="ORF">Glove_82g79</name>
</gene>
<dbReference type="InterPro" id="IPR029062">
    <property type="entry name" value="Class_I_gatase-like"/>
</dbReference>
<dbReference type="Gene3D" id="3.60.120.10">
    <property type="entry name" value="Anthranilate synthase"/>
    <property type="match status" value="1"/>
</dbReference>
<dbReference type="GO" id="GO:0046656">
    <property type="term" value="P:folic acid biosynthetic process"/>
    <property type="evidence" value="ECO:0007669"/>
    <property type="project" value="UniProtKB-KW"/>
</dbReference>
<dbReference type="InterPro" id="IPR019999">
    <property type="entry name" value="Anth_synth_I-like"/>
</dbReference>
<evidence type="ECO:0000256" key="9">
    <source>
        <dbReference type="ARBA" id="ARBA00031904"/>
    </source>
</evidence>
<feature type="region of interest" description="Disordered" evidence="10">
    <location>
        <begin position="1"/>
        <end position="21"/>
    </location>
</feature>
<dbReference type="Proteomes" id="UP000266861">
    <property type="component" value="Unassembled WGS sequence"/>
</dbReference>
<dbReference type="PROSITE" id="PS51273">
    <property type="entry name" value="GATASE_TYPE_1"/>
    <property type="match status" value="1"/>
</dbReference>
<dbReference type="Pfam" id="PF04715">
    <property type="entry name" value="Anth_synt_I_N"/>
    <property type="match status" value="1"/>
</dbReference>
<protein>
    <recommendedName>
        <fullName evidence="4">aminodeoxychorismate synthase</fullName>
        <ecNumber evidence="4">2.6.1.85</ecNumber>
    </recommendedName>
    <alternativeName>
        <fullName evidence="8">Para-aminobenzoate synthase</fullName>
    </alternativeName>
    <alternativeName>
        <fullName evidence="9">p-aminobenzoic acid synthase</fullName>
    </alternativeName>
</protein>
<evidence type="ECO:0000313" key="14">
    <source>
        <dbReference type="EMBL" id="RHZ84424.1"/>
    </source>
</evidence>
<name>A0A397JGX2_9GLOM</name>
<dbReference type="GO" id="GO:0046654">
    <property type="term" value="P:tetrahydrofolate biosynthetic process"/>
    <property type="evidence" value="ECO:0007669"/>
    <property type="project" value="UniProtKB-UniPathway"/>
</dbReference>
<dbReference type="PRINTS" id="PR00097">
    <property type="entry name" value="ANTSNTHASEII"/>
</dbReference>
<accession>A0A397JGX2</accession>
<dbReference type="Gene3D" id="3.40.50.880">
    <property type="match status" value="1"/>
</dbReference>
<feature type="domain" description="Chorismate-utilising enzyme C-terminal" evidence="12">
    <location>
        <begin position="690"/>
        <end position="954"/>
    </location>
</feature>
<evidence type="ECO:0000256" key="6">
    <source>
        <dbReference type="ARBA" id="ARBA00022909"/>
    </source>
</evidence>
<dbReference type="SUPFAM" id="SSF56322">
    <property type="entry name" value="ADC synthase"/>
    <property type="match status" value="1"/>
</dbReference>
<dbReference type="Pfam" id="PF00425">
    <property type="entry name" value="Chorismate_bind"/>
    <property type="match status" value="1"/>
</dbReference>
<evidence type="ECO:0000313" key="15">
    <source>
        <dbReference type="Proteomes" id="UP000266861"/>
    </source>
</evidence>
<dbReference type="PRINTS" id="PR00096">
    <property type="entry name" value="GATASE"/>
</dbReference>
<keyword evidence="15" id="KW-1185">Reference proteome</keyword>
<dbReference type="STRING" id="1348612.A0A397JGX2"/>
<proteinExistence type="inferred from homology"/>
<evidence type="ECO:0000256" key="7">
    <source>
        <dbReference type="ARBA" id="ARBA00022962"/>
    </source>
</evidence>
<dbReference type="InterPro" id="IPR017926">
    <property type="entry name" value="GATASE"/>
</dbReference>
<dbReference type="NCBIfam" id="TIGR00566">
    <property type="entry name" value="trpG_papA"/>
    <property type="match status" value="1"/>
</dbReference>
<feature type="domain" description="Anthranilate synthase component I N-terminal" evidence="13">
    <location>
        <begin position="356"/>
        <end position="521"/>
    </location>
</feature>
<evidence type="ECO:0000256" key="8">
    <source>
        <dbReference type="ARBA" id="ARBA00031329"/>
    </source>
</evidence>
<comment type="catalytic activity">
    <reaction evidence="1">
        <text>chorismate + L-glutamine = 4-amino-4-deoxychorismate + L-glutamate</text>
        <dbReference type="Rhea" id="RHEA:11672"/>
        <dbReference type="ChEBI" id="CHEBI:29748"/>
        <dbReference type="ChEBI" id="CHEBI:29985"/>
        <dbReference type="ChEBI" id="CHEBI:58359"/>
        <dbReference type="ChEBI" id="CHEBI:58406"/>
        <dbReference type="EC" id="2.6.1.85"/>
    </reaction>
</comment>
<comment type="pathway">
    <text evidence="2">Cofactor biosynthesis; tetrahydrofolate biosynthesis; 4-aminobenzoate from chorismate: step 1/2.</text>
</comment>
<dbReference type="CDD" id="cd01743">
    <property type="entry name" value="GATase1_Anthranilate_Synthase"/>
    <property type="match status" value="1"/>
</dbReference>
<dbReference type="InterPro" id="IPR006221">
    <property type="entry name" value="TrpG/PapA_dom"/>
</dbReference>
<dbReference type="GO" id="GO:0005737">
    <property type="term" value="C:cytoplasm"/>
    <property type="evidence" value="ECO:0007669"/>
    <property type="project" value="TreeGrafter"/>
</dbReference>
<dbReference type="GO" id="GO:0008153">
    <property type="term" value="P:4-aminobenzoate biosynthetic process"/>
    <property type="evidence" value="ECO:0007669"/>
    <property type="project" value="TreeGrafter"/>
</dbReference>
<keyword evidence="6" id="KW-0289">Folate biosynthesis</keyword>
<dbReference type="AlphaFoldDB" id="A0A397JGX2"/>
<evidence type="ECO:0000259" key="11">
    <source>
        <dbReference type="Pfam" id="PF00117"/>
    </source>
</evidence>
<evidence type="ECO:0000256" key="4">
    <source>
        <dbReference type="ARBA" id="ARBA00013139"/>
    </source>
</evidence>
<dbReference type="InterPro" id="IPR006805">
    <property type="entry name" value="Anth_synth_I_N"/>
</dbReference>
<dbReference type="EC" id="2.6.1.85" evidence="4"/>
<evidence type="ECO:0000256" key="3">
    <source>
        <dbReference type="ARBA" id="ARBA00005970"/>
    </source>
</evidence>
<evidence type="ECO:0000256" key="1">
    <source>
        <dbReference type="ARBA" id="ARBA00001000"/>
    </source>
</evidence>
<dbReference type="Pfam" id="PF00117">
    <property type="entry name" value="GATase"/>
    <property type="match status" value="2"/>
</dbReference>
<dbReference type="PANTHER" id="PTHR11236:SF18">
    <property type="entry name" value="AMINODEOXYCHORISMATE SYNTHASE"/>
    <property type="match status" value="1"/>
</dbReference>
<reference evidence="14 15" key="1">
    <citation type="submission" date="2018-08" db="EMBL/GenBank/DDBJ databases">
        <title>Genome and evolution of the arbuscular mycorrhizal fungus Diversispora epigaea (formerly Glomus versiforme) and its bacterial endosymbionts.</title>
        <authorList>
            <person name="Sun X."/>
            <person name="Fei Z."/>
            <person name="Harrison M."/>
        </authorList>
    </citation>
    <scope>NUCLEOTIDE SEQUENCE [LARGE SCALE GENOMIC DNA]</scope>
    <source>
        <strain evidence="14 15">IT104</strain>
    </source>
</reference>
<dbReference type="GO" id="GO:0000162">
    <property type="term" value="P:L-tryptophan biosynthetic process"/>
    <property type="evidence" value="ECO:0007669"/>
    <property type="project" value="TreeGrafter"/>
</dbReference>
<dbReference type="EMBL" id="PQFF01000078">
    <property type="protein sequence ID" value="RHZ84424.1"/>
    <property type="molecule type" value="Genomic_DNA"/>
</dbReference>
<evidence type="ECO:0000259" key="13">
    <source>
        <dbReference type="Pfam" id="PF04715"/>
    </source>
</evidence>
<dbReference type="PRINTS" id="PR00099">
    <property type="entry name" value="CPSGATASE"/>
</dbReference>
<evidence type="ECO:0000256" key="10">
    <source>
        <dbReference type="SAM" id="MobiDB-lite"/>
    </source>
</evidence>
<dbReference type="SUPFAM" id="SSF52317">
    <property type="entry name" value="Class I glutamine amidotransferase-like"/>
    <property type="match status" value="1"/>
</dbReference>
<keyword evidence="5" id="KW-0808">Transferase</keyword>
<evidence type="ECO:0000256" key="5">
    <source>
        <dbReference type="ARBA" id="ARBA00022679"/>
    </source>
</evidence>
<dbReference type="UniPathway" id="UPA00077">
    <property type="reaction ID" value="UER00149"/>
</dbReference>
<feature type="domain" description="Glutamine amidotransferase" evidence="11">
    <location>
        <begin position="33"/>
        <end position="192"/>
    </location>
</feature>
<evidence type="ECO:0000256" key="2">
    <source>
        <dbReference type="ARBA" id="ARBA00005009"/>
    </source>
</evidence>
<dbReference type="InterPro" id="IPR015890">
    <property type="entry name" value="Chorismate_C"/>
</dbReference>
<dbReference type="GO" id="GO:0046820">
    <property type="term" value="F:4-amino-4-deoxychorismate synthase activity"/>
    <property type="evidence" value="ECO:0007669"/>
    <property type="project" value="UniProtKB-EC"/>
</dbReference>
<comment type="caution">
    <text evidence="14">The sequence shown here is derived from an EMBL/GenBank/DDBJ whole genome shotgun (WGS) entry which is preliminary data.</text>
</comment>
<evidence type="ECO:0000259" key="12">
    <source>
        <dbReference type="Pfam" id="PF00425"/>
    </source>
</evidence>
<organism evidence="14 15">
    <name type="scientific">Diversispora epigaea</name>
    <dbReference type="NCBI Taxonomy" id="1348612"/>
    <lineage>
        <taxon>Eukaryota</taxon>
        <taxon>Fungi</taxon>
        <taxon>Fungi incertae sedis</taxon>
        <taxon>Mucoromycota</taxon>
        <taxon>Glomeromycotina</taxon>
        <taxon>Glomeromycetes</taxon>
        <taxon>Diversisporales</taxon>
        <taxon>Diversisporaceae</taxon>
        <taxon>Diversispora</taxon>
    </lineage>
</organism>